<keyword evidence="1" id="KW-0175">Coiled coil</keyword>
<gene>
    <name evidence="2" type="ORF">SDC9_07774</name>
</gene>
<dbReference type="EMBL" id="VSSQ01000017">
    <property type="protein sequence ID" value="MPL62170.1"/>
    <property type="molecule type" value="Genomic_DNA"/>
</dbReference>
<name>A0A644T5P9_9ZZZZ</name>
<protein>
    <submittedName>
        <fullName evidence="2">Uncharacterized protein</fullName>
    </submittedName>
</protein>
<reference evidence="2" key="1">
    <citation type="submission" date="2019-08" db="EMBL/GenBank/DDBJ databases">
        <authorList>
            <person name="Kucharzyk K."/>
            <person name="Murdoch R.W."/>
            <person name="Higgins S."/>
            <person name="Loffler F."/>
        </authorList>
    </citation>
    <scope>NUCLEOTIDE SEQUENCE</scope>
</reference>
<sequence length="80" mass="9941">MLVFTILKFQEMTYEEIMKKREALEKRRREIDEEMWPLYEADYLSLEEKERFEKLSREYGILNEEDTRLVKGLIETFKKN</sequence>
<comment type="caution">
    <text evidence="2">The sequence shown here is derived from an EMBL/GenBank/DDBJ whole genome shotgun (WGS) entry which is preliminary data.</text>
</comment>
<proteinExistence type="predicted"/>
<feature type="coiled-coil region" evidence="1">
    <location>
        <begin position="7"/>
        <end position="34"/>
    </location>
</feature>
<dbReference type="AlphaFoldDB" id="A0A644T5P9"/>
<accession>A0A644T5P9</accession>
<evidence type="ECO:0000256" key="1">
    <source>
        <dbReference type="SAM" id="Coils"/>
    </source>
</evidence>
<organism evidence="2">
    <name type="scientific">bioreactor metagenome</name>
    <dbReference type="NCBI Taxonomy" id="1076179"/>
    <lineage>
        <taxon>unclassified sequences</taxon>
        <taxon>metagenomes</taxon>
        <taxon>ecological metagenomes</taxon>
    </lineage>
</organism>
<evidence type="ECO:0000313" key="2">
    <source>
        <dbReference type="EMBL" id="MPL62170.1"/>
    </source>
</evidence>